<evidence type="ECO:0000256" key="2">
    <source>
        <dbReference type="SAM" id="SignalP"/>
    </source>
</evidence>
<evidence type="ECO:0000313" key="4">
    <source>
        <dbReference type="Proteomes" id="UP001558613"/>
    </source>
</evidence>
<evidence type="ECO:0000313" key="3">
    <source>
        <dbReference type="EMBL" id="KAL1273942.1"/>
    </source>
</evidence>
<evidence type="ECO:0008006" key="5">
    <source>
        <dbReference type="Google" id="ProtNLM"/>
    </source>
</evidence>
<gene>
    <name evidence="3" type="ORF">QQF64_026756</name>
</gene>
<keyword evidence="2" id="KW-0732">Signal</keyword>
<comment type="caution">
    <text evidence="3">The sequence shown here is derived from an EMBL/GenBank/DDBJ whole genome shotgun (WGS) entry which is preliminary data.</text>
</comment>
<feature type="chain" id="PRO_5047053508" description="Secreted protein" evidence="2">
    <location>
        <begin position="21"/>
        <end position="124"/>
    </location>
</feature>
<keyword evidence="4" id="KW-1185">Reference proteome</keyword>
<dbReference type="Proteomes" id="UP001558613">
    <property type="component" value="Unassembled WGS sequence"/>
</dbReference>
<evidence type="ECO:0000256" key="1">
    <source>
        <dbReference type="SAM" id="MobiDB-lite"/>
    </source>
</evidence>
<proteinExistence type="predicted"/>
<accession>A0ABR3NB34</accession>
<reference evidence="3 4" key="1">
    <citation type="submission" date="2023-09" db="EMBL/GenBank/DDBJ databases">
        <authorList>
            <person name="Wang M."/>
        </authorList>
    </citation>
    <scope>NUCLEOTIDE SEQUENCE [LARGE SCALE GENOMIC DNA]</scope>
    <source>
        <strain evidence="3">GT-2023</strain>
        <tissue evidence="3">Liver</tissue>
    </source>
</reference>
<sequence length="124" mass="13751">MIVWLIICSVISVVFHASLSFPIPVIPDHRCRRIRTRCLLHRRALRAASSHPERGHIVPATRLLFLTGGESGQRGGVLFFIMLSGDLPVSSLLAYTARVSHPCSSQQQQQPRVRTRSAQPDSTA</sequence>
<feature type="signal peptide" evidence="2">
    <location>
        <begin position="1"/>
        <end position="20"/>
    </location>
</feature>
<name>A0ABR3NB34_9TELE</name>
<feature type="region of interest" description="Disordered" evidence="1">
    <location>
        <begin position="102"/>
        <end position="124"/>
    </location>
</feature>
<dbReference type="EMBL" id="JAYMGO010000005">
    <property type="protein sequence ID" value="KAL1273942.1"/>
    <property type="molecule type" value="Genomic_DNA"/>
</dbReference>
<organism evidence="3 4">
    <name type="scientific">Cirrhinus molitorella</name>
    <name type="common">mud carp</name>
    <dbReference type="NCBI Taxonomy" id="172907"/>
    <lineage>
        <taxon>Eukaryota</taxon>
        <taxon>Metazoa</taxon>
        <taxon>Chordata</taxon>
        <taxon>Craniata</taxon>
        <taxon>Vertebrata</taxon>
        <taxon>Euteleostomi</taxon>
        <taxon>Actinopterygii</taxon>
        <taxon>Neopterygii</taxon>
        <taxon>Teleostei</taxon>
        <taxon>Ostariophysi</taxon>
        <taxon>Cypriniformes</taxon>
        <taxon>Cyprinidae</taxon>
        <taxon>Labeoninae</taxon>
        <taxon>Labeonini</taxon>
        <taxon>Cirrhinus</taxon>
    </lineage>
</organism>
<protein>
    <recommendedName>
        <fullName evidence="5">Secreted protein</fullName>
    </recommendedName>
</protein>